<dbReference type="GeneID" id="8097997"/>
<dbReference type="OrthoDB" id="61870at2759"/>
<dbReference type="SUPFAM" id="SSF55729">
    <property type="entry name" value="Acyl-CoA N-acyltransferases (Nat)"/>
    <property type="match status" value="1"/>
</dbReference>
<accession>B8MSA5</accession>
<dbReference type="InterPro" id="IPR016181">
    <property type="entry name" value="Acyl_CoA_acyltransferase"/>
</dbReference>
<dbReference type="HOGENOM" id="CLU_030809_0_0_1"/>
<dbReference type="EMBL" id="EQ962660">
    <property type="protein sequence ID" value="EED12238.1"/>
    <property type="molecule type" value="Genomic_DNA"/>
</dbReference>
<dbReference type="AlphaFoldDB" id="B8MSA5"/>
<protein>
    <submittedName>
        <fullName evidence="1">GNAT family acetyltransferase, putative</fullName>
    </submittedName>
</protein>
<dbReference type="GO" id="GO:0016740">
    <property type="term" value="F:transferase activity"/>
    <property type="evidence" value="ECO:0007669"/>
    <property type="project" value="UniProtKB-KW"/>
</dbReference>
<dbReference type="InterPro" id="IPR053225">
    <property type="entry name" value="Acyl-CoA_N-acyltransferase"/>
</dbReference>
<dbReference type="eggNOG" id="ENOG502SDQB">
    <property type="taxonomic scope" value="Eukaryota"/>
</dbReference>
<evidence type="ECO:0000313" key="1">
    <source>
        <dbReference type="EMBL" id="EED12238.1"/>
    </source>
</evidence>
<reference evidence="2" key="1">
    <citation type="journal article" date="2015" name="Genome Announc.">
        <title>Genome sequence of the AIDS-associated pathogen Penicillium marneffei (ATCC18224) and its near taxonomic relative Talaromyces stipitatus (ATCC10500).</title>
        <authorList>
            <person name="Nierman W.C."/>
            <person name="Fedorova-Abrams N.D."/>
            <person name="Andrianopoulos A."/>
        </authorList>
    </citation>
    <scope>NUCLEOTIDE SEQUENCE [LARGE SCALE GENOMIC DNA]</scope>
    <source>
        <strain evidence="2">ATCC 10500 / CBS 375.48 / QM 6759 / NRRL 1006</strain>
    </source>
</reference>
<dbReference type="Proteomes" id="UP000001745">
    <property type="component" value="Unassembled WGS sequence"/>
</dbReference>
<dbReference type="InParanoid" id="B8MSA5"/>
<evidence type="ECO:0000313" key="2">
    <source>
        <dbReference type="Proteomes" id="UP000001745"/>
    </source>
</evidence>
<gene>
    <name evidence="1" type="ORF">TSTA_003000</name>
</gene>
<sequence>MGGSLTDYNKHLIIGETIPRYTTMTYQPEQISDFIILNQNPTDALIPALESHLPTSLPVLRRIQYDRAHPRQTAYYVVSANLTTSQSSTNSKSGEPWMAAYIDLFAGKETQVWVYSSLEAEIPPTEHIINGDNDEEISDFSTISLRKQDIAREQTWTLLQWIHRELVPNYMSHVLKSDSQNESTEGPEQKIKVIPKHNPPAILLGSLHTGLMRLLTTNDSYISAQFRQGLKVHRYDTLPYVKYIFAPEIFQTSSNDENESNPLPEGYYYGTEGLRPQHVDLVKSRTHIPRERETLLAMPSAVVYRNTNNNSAEQTPIAWGFLAFDGSLATLHVEPEHRGKGIAVILSREVMRRGMASGVYGSDSKRLGYAHADVARNNVASRRVMEKVGGGIGWRWSVTWAVVEIVDK</sequence>
<dbReference type="RefSeq" id="XP_002487892.1">
    <property type="nucleotide sequence ID" value="XM_002487847.1"/>
</dbReference>
<dbReference type="VEuPathDB" id="FungiDB:TSTA_003000"/>
<dbReference type="PANTHER" id="PTHR20958">
    <property type="entry name" value="GLYCINE N-ACYLTRANSFERASE-LIKE PROTEIN"/>
    <property type="match status" value="1"/>
</dbReference>
<organism evidence="1 2">
    <name type="scientific">Talaromyces stipitatus (strain ATCC 10500 / CBS 375.48 / QM 6759 / NRRL 1006)</name>
    <name type="common">Penicillium stipitatum</name>
    <dbReference type="NCBI Taxonomy" id="441959"/>
    <lineage>
        <taxon>Eukaryota</taxon>
        <taxon>Fungi</taxon>
        <taxon>Dikarya</taxon>
        <taxon>Ascomycota</taxon>
        <taxon>Pezizomycotina</taxon>
        <taxon>Eurotiomycetes</taxon>
        <taxon>Eurotiomycetidae</taxon>
        <taxon>Eurotiales</taxon>
        <taxon>Trichocomaceae</taxon>
        <taxon>Talaromyces</taxon>
        <taxon>Talaromyces sect. Talaromyces</taxon>
    </lineage>
</organism>
<dbReference type="PhylomeDB" id="B8MSA5"/>
<dbReference type="PANTHER" id="PTHR20958:SF6">
    <property type="entry name" value="GLYCINE N-ACYLTRANSFERASE-LIKE PROTEIN"/>
    <property type="match status" value="1"/>
</dbReference>
<dbReference type="OMA" id="DEMPIAW"/>
<proteinExistence type="predicted"/>
<keyword evidence="1" id="KW-0808">Transferase</keyword>
<name>B8MSA5_TALSN</name>
<keyword evidence="2" id="KW-1185">Reference proteome</keyword>
<dbReference type="Gene3D" id="3.40.630.30">
    <property type="match status" value="1"/>
</dbReference>